<dbReference type="HAMAP" id="MF_00784">
    <property type="entry name" value="AgrB"/>
    <property type="match status" value="1"/>
</dbReference>
<evidence type="ECO:0000313" key="10">
    <source>
        <dbReference type="EMBL" id="EHJ07217.1"/>
    </source>
</evidence>
<keyword evidence="3 9" id="KW-0645">Protease</keyword>
<dbReference type="GO" id="GO:0005886">
    <property type="term" value="C:plasma membrane"/>
    <property type="evidence" value="ECO:0007669"/>
    <property type="project" value="UniProtKB-SubCell"/>
</dbReference>
<evidence type="ECO:0000256" key="8">
    <source>
        <dbReference type="ARBA" id="ARBA00023136"/>
    </source>
</evidence>
<evidence type="ECO:0000256" key="5">
    <source>
        <dbReference type="ARBA" id="ARBA00022801"/>
    </source>
</evidence>
<accession>G5JKT8</accession>
<keyword evidence="11" id="KW-1185">Reference proteome</keyword>
<dbReference type="GO" id="GO:0006508">
    <property type="term" value="P:proteolysis"/>
    <property type="evidence" value="ECO:0007669"/>
    <property type="project" value="UniProtKB-KW"/>
</dbReference>
<comment type="similarity">
    <text evidence="9">Belongs to the AgrB family.</text>
</comment>
<protein>
    <recommendedName>
        <fullName evidence="9">Accessory gene regulator protein B</fullName>
        <ecNumber evidence="9">3.4.-.-</ecNumber>
    </recommendedName>
</protein>
<sequence>MNYIDNKINQFATYLQKRNNLDHIQFLKIRLGLQVVVSNINKTIVTYGIAILMHMFWYTLVMHIAYMMLRFHAHGAHAKSALLCYIQNIIIFILLPWLIIHLDINMWIYYILTLIGLVIVVTYAPAATKKQPIPKRLVNRKRIFSISIYIILSILSLMIKQPFAQLIVLGLLIECISLLPIFFTKEET</sequence>
<dbReference type="MEROPS" id="C75.001"/>
<keyword evidence="6 9" id="KW-1133">Transmembrane helix</keyword>
<dbReference type="EMBL" id="AEUN01000493">
    <property type="protein sequence ID" value="EHJ07217.1"/>
    <property type="molecule type" value="Genomic_DNA"/>
</dbReference>
<evidence type="ECO:0000256" key="2">
    <source>
        <dbReference type="ARBA" id="ARBA00022654"/>
    </source>
</evidence>
<dbReference type="RefSeq" id="WP_002464790.1">
    <property type="nucleotide sequence ID" value="NZ_AEUN01000493.1"/>
</dbReference>
<evidence type="ECO:0000256" key="6">
    <source>
        <dbReference type="ARBA" id="ARBA00022989"/>
    </source>
</evidence>
<evidence type="ECO:0000256" key="4">
    <source>
        <dbReference type="ARBA" id="ARBA00022692"/>
    </source>
</evidence>
<feature type="transmembrane region" description="Helical" evidence="9">
    <location>
        <begin position="106"/>
        <end position="123"/>
    </location>
</feature>
<evidence type="ECO:0000256" key="7">
    <source>
        <dbReference type="ARBA" id="ARBA00023026"/>
    </source>
</evidence>
<name>G5JKT8_9STAP</name>
<comment type="subcellular location">
    <subcellularLocation>
        <location evidence="9">Cell membrane</location>
        <topology evidence="9">Multi-pass membrane protein</topology>
    </subcellularLocation>
</comment>
<organism evidence="10 11">
    <name type="scientific">Staphylococcus simiae CCM 7213 = CCUG 51256</name>
    <dbReference type="NCBI Taxonomy" id="911238"/>
    <lineage>
        <taxon>Bacteria</taxon>
        <taxon>Bacillati</taxon>
        <taxon>Bacillota</taxon>
        <taxon>Bacilli</taxon>
        <taxon>Bacillales</taxon>
        <taxon>Staphylococcaceae</taxon>
        <taxon>Staphylococcus</taxon>
    </lineage>
</organism>
<reference evidence="10 11" key="1">
    <citation type="journal article" date="2012" name="BMC Genomics">
        <title>Comparative genomic analysis of the genus Staphylococcus including Staphylococcus aureus and its newly described sister species Staphylococcus simiae.</title>
        <authorList>
            <person name="Suzuki H."/>
            <person name="Lefebure T."/>
            <person name="Pavinski Bitar P."/>
            <person name="Stanhope M.J."/>
        </authorList>
    </citation>
    <scope>NUCLEOTIDE SEQUENCE [LARGE SCALE GENOMIC DNA]</scope>
    <source>
        <strain evidence="10 11">CCM 7213</strain>
    </source>
</reference>
<comment type="caution">
    <text evidence="10">The sequence shown here is derived from an EMBL/GenBank/DDBJ whole genome shotgun (WGS) entry which is preliminary data.</text>
</comment>
<dbReference type="GO" id="GO:0009372">
    <property type="term" value="P:quorum sensing"/>
    <property type="evidence" value="ECO:0007669"/>
    <property type="project" value="UniProtKB-UniRule"/>
</dbReference>
<keyword evidence="4 9" id="KW-0812">Transmembrane</keyword>
<comment type="function">
    <text evidence="9">Essential for the production of a quorum sensing system signal molecule, the autoinducing peptide (AIP). This quorum sensing system is responsible for the regulation of the expression of virulence factor genes. Involved in the proteolytic processing of AgrD, the precursor of AIP.</text>
</comment>
<evidence type="ECO:0000256" key="9">
    <source>
        <dbReference type="HAMAP-Rule" id="MF_00784"/>
    </source>
</evidence>
<dbReference type="AlphaFoldDB" id="G5JKT8"/>
<feature type="transmembrane region" description="Helical" evidence="9">
    <location>
        <begin position="44"/>
        <end position="69"/>
    </location>
</feature>
<feature type="transmembrane region" description="Helical" evidence="9">
    <location>
        <begin position="143"/>
        <end position="159"/>
    </location>
</feature>
<keyword evidence="2 9" id="KW-0673">Quorum sensing</keyword>
<dbReference type="Pfam" id="PF04647">
    <property type="entry name" value="AgrB"/>
    <property type="match status" value="1"/>
</dbReference>
<keyword evidence="8 9" id="KW-0472">Membrane</keyword>
<keyword evidence="5 9" id="KW-0378">Hydrolase</keyword>
<evidence type="ECO:0000313" key="11">
    <source>
        <dbReference type="Proteomes" id="UP000005413"/>
    </source>
</evidence>
<evidence type="ECO:0000256" key="1">
    <source>
        <dbReference type="ARBA" id="ARBA00022475"/>
    </source>
</evidence>
<keyword evidence="1 9" id="KW-1003">Cell membrane</keyword>
<dbReference type="InterPro" id="IPR006741">
    <property type="entry name" value="AgrB"/>
</dbReference>
<feature type="transmembrane region" description="Helical" evidence="9">
    <location>
        <begin position="165"/>
        <end position="183"/>
    </location>
</feature>
<dbReference type="OrthoDB" id="2183538at2"/>
<gene>
    <name evidence="9" type="primary">agrB</name>
    <name evidence="10" type="ORF">SS7213T_10499</name>
</gene>
<feature type="transmembrane region" description="Helical" evidence="9">
    <location>
        <begin position="81"/>
        <end position="100"/>
    </location>
</feature>
<dbReference type="SMART" id="SM00793">
    <property type="entry name" value="AgrB"/>
    <property type="match status" value="1"/>
</dbReference>
<dbReference type="PATRIC" id="fig|911238.3.peg.1847"/>
<evidence type="ECO:0000256" key="3">
    <source>
        <dbReference type="ARBA" id="ARBA00022670"/>
    </source>
</evidence>
<keyword evidence="7 9" id="KW-0843">Virulence</keyword>
<proteinExistence type="inferred from homology"/>
<dbReference type="Proteomes" id="UP000005413">
    <property type="component" value="Unassembled WGS sequence"/>
</dbReference>
<dbReference type="EC" id="3.4.-.-" evidence="9"/>
<dbReference type="GO" id="GO:0008233">
    <property type="term" value="F:peptidase activity"/>
    <property type="evidence" value="ECO:0007669"/>
    <property type="project" value="UniProtKB-UniRule"/>
</dbReference>